<protein>
    <submittedName>
        <fullName evidence="5">Uncharacterized protein</fullName>
    </submittedName>
</protein>
<comment type="caution">
    <text evidence="5">The sequence shown here is derived from an EMBL/GenBank/DDBJ whole genome shotgun (WGS) entry which is preliminary data.</text>
</comment>
<evidence type="ECO:0000313" key="6">
    <source>
        <dbReference type="Proteomes" id="UP001055712"/>
    </source>
</evidence>
<keyword evidence="2" id="KW-0433">Leucine-rich repeat</keyword>
<evidence type="ECO:0000256" key="4">
    <source>
        <dbReference type="SAM" id="MobiDB-lite"/>
    </source>
</evidence>
<evidence type="ECO:0000256" key="1">
    <source>
        <dbReference type="ARBA" id="ARBA00004430"/>
    </source>
</evidence>
<evidence type="ECO:0000313" key="5">
    <source>
        <dbReference type="EMBL" id="KAI3434379.1"/>
    </source>
</evidence>
<reference evidence="5" key="2">
    <citation type="submission" date="2020-11" db="EMBL/GenBank/DDBJ databases">
        <authorList>
            <person name="Cecchin M."/>
            <person name="Marcolungo L."/>
            <person name="Rossato M."/>
            <person name="Girolomoni L."/>
            <person name="Cosentino E."/>
            <person name="Cuine S."/>
            <person name="Li-Beisson Y."/>
            <person name="Delledonne M."/>
            <person name="Ballottari M."/>
        </authorList>
    </citation>
    <scope>NUCLEOTIDE SEQUENCE</scope>
    <source>
        <strain evidence="5">211/11P</strain>
        <tissue evidence="5">Whole cell</tissue>
    </source>
</reference>
<dbReference type="EMBL" id="SIDB01000003">
    <property type="protein sequence ID" value="KAI3434379.1"/>
    <property type="molecule type" value="Genomic_DNA"/>
</dbReference>
<dbReference type="GO" id="GO:0005930">
    <property type="term" value="C:axoneme"/>
    <property type="evidence" value="ECO:0007669"/>
    <property type="project" value="UniProtKB-SubCell"/>
</dbReference>
<dbReference type="PANTHER" id="PTHR48051:SF1">
    <property type="entry name" value="RAS SUPPRESSOR PROTEIN 1"/>
    <property type="match status" value="1"/>
</dbReference>
<dbReference type="InterPro" id="IPR032675">
    <property type="entry name" value="LRR_dom_sf"/>
</dbReference>
<dbReference type="InterPro" id="IPR001611">
    <property type="entry name" value="Leu-rich_rpt"/>
</dbReference>
<keyword evidence="6" id="KW-1185">Reference proteome</keyword>
<dbReference type="PROSITE" id="PS51450">
    <property type="entry name" value="LRR"/>
    <property type="match status" value="1"/>
</dbReference>
<dbReference type="SUPFAM" id="SSF52058">
    <property type="entry name" value="L domain-like"/>
    <property type="match status" value="1"/>
</dbReference>
<accession>A0A9D4YZA5</accession>
<dbReference type="InterPro" id="IPR050216">
    <property type="entry name" value="LRR_domain-containing"/>
</dbReference>
<dbReference type="AlphaFoldDB" id="A0A9D4YZA5"/>
<sequence length="483" mass="51869">MASPWLEEERSGPLRPSGSTAAGPTTRAAAARAAGELALAVLAAPGPPQLTILSHLERNDKMRLGSACSSLRQASLAWFPEVTATLERKSDVVSLAAWLERHQARLHLPNFQLPTLKDGASNEYWNDSLTALPPSLVTSLSACVLEQPAAVSALTALTRLELNYADYLGDNLSIRISAYLQPLMRLRQLSVFKSDIGDNAEELLSLRALAGLQALQLTHCWLERIPRALSALTRLTALDLSSNRISAMAPLAALQRLQQLDLSFCSLTAVPEPVSELTALTRLDLADNEQLAGGWHLLLPLTQLQDLGLGLCGLTAVPQQLSALTALTRLDLGCNPLAGGWQHLLALTQLQDLQLSGCGLTAVPQQMSARAALTRLHLFVNNKLAGNWQHLLPLTHLQDLEVESCSLAAVPQQLSALTALTCLDLSFNGQLASGWQHLLALTRLRKLRGRTRTSSAAAFLGICSAQCAAPCKVSSDKKQCTDS</sequence>
<keyword evidence="3" id="KW-0677">Repeat</keyword>
<comment type="subcellular location">
    <subcellularLocation>
        <location evidence="1">Cytoplasm</location>
        <location evidence="1">Cytoskeleton</location>
        <location evidence="1">Cilium axoneme</location>
    </subcellularLocation>
</comment>
<dbReference type="InterPro" id="IPR003591">
    <property type="entry name" value="Leu-rich_rpt_typical-subtyp"/>
</dbReference>
<dbReference type="Proteomes" id="UP001055712">
    <property type="component" value="Unassembled WGS sequence"/>
</dbReference>
<dbReference type="Gene3D" id="3.80.10.10">
    <property type="entry name" value="Ribonuclease Inhibitor"/>
    <property type="match status" value="2"/>
</dbReference>
<dbReference type="PANTHER" id="PTHR48051">
    <property type="match status" value="1"/>
</dbReference>
<evidence type="ECO:0000256" key="3">
    <source>
        <dbReference type="ARBA" id="ARBA00022737"/>
    </source>
</evidence>
<evidence type="ECO:0000256" key="2">
    <source>
        <dbReference type="ARBA" id="ARBA00022614"/>
    </source>
</evidence>
<dbReference type="SMART" id="SM00369">
    <property type="entry name" value="LRR_TYP"/>
    <property type="match status" value="6"/>
</dbReference>
<organism evidence="5 6">
    <name type="scientific">Chlorella vulgaris</name>
    <name type="common">Green alga</name>
    <dbReference type="NCBI Taxonomy" id="3077"/>
    <lineage>
        <taxon>Eukaryota</taxon>
        <taxon>Viridiplantae</taxon>
        <taxon>Chlorophyta</taxon>
        <taxon>core chlorophytes</taxon>
        <taxon>Trebouxiophyceae</taxon>
        <taxon>Chlorellales</taxon>
        <taxon>Chlorellaceae</taxon>
        <taxon>Chlorella clade</taxon>
        <taxon>Chlorella</taxon>
    </lineage>
</organism>
<proteinExistence type="predicted"/>
<gene>
    <name evidence="5" type="ORF">D9Q98_002457</name>
</gene>
<feature type="region of interest" description="Disordered" evidence="4">
    <location>
        <begin position="1"/>
        <end position="25"/>
    </location>
</feature>
<reference evidence="5" key="1">
    <citation type="journal article" date="2019" name="Plant J.">
        <title>Chlorella vulgaris genome assembly and annotation reveals the molecular basis for metabolic acclimation to high light conditions.</title>
        <authorList>
            <person name="Cecchin M."/>
            <person name="Marcolungo L."/>
            <person name="Rossato M."/>
            <person name="Girolomoni L."/>
            <person name="Cosentino E."/>
            <person name="Cuine S."/>
            <person name="Li-Beisson Y."/>
            <person name="Delledonne M."/>
            <person name="Ballottari M."/>
        </authorList>
    </citation>
    <scope>NUCLEOTIDE SEQUENCE</scope>
    <source>
        <strain evidence="5">211/11P</strain>
    </source>
</reference>
<name>A0A9D4YZA5_CHLVU</name>